<feature type="region of interest" description="Disordered" evidence="1">
    <location>
        <begin position="254"/>
        <end position="280"/>
    </location>
</feature>
<organism evidence="3 4">
    <name type="scientific">Desulfosarcina alkanivorans</name>
    <dbReference type="NCBI Taxonomy" id="571177"/>
    <lineage>
        <taxon>Bacteria</taxon>
        <taxon>Pseudomonadati</taxon>
        <taxon>Thermodesulfobacteriota</taxon>
        <taxon>Desulfobacteria</taxon>
        <taxon>Desulfobacterales</taxon>
        <taxon>Desulfosarcinaceae</taxon>
        <taxon>Desulfosarcina</taxon>
    </lineage>
</organism>
<dbReference type="Proteomes" id="UP000427906">
    <property type="component" value="Chromosome"/>
</dbReference>
<reference evidence="3 4" key="1">
    <citation type="submission" date="2019-11" db="EMBL/GenBank/DDBJ databases">
        <title>Comparative genomics of hydrocarbon-degrading Desulfosarcina strains.</title>
        <authorList>
            <person name="Watanabe M."/>
            <person name="Kojima H."/>
            <person name="Fukui M."/>
        </authorList>
    </citation>
    <scope>NUCLEOTIDE SEQUENCE [LARGE SCALE GENOMIC DNA]</scope>
    <source>
        <strain evidence="3 4">PL12</strain>
    </source>
</reference>
<evidence type="ECO:0008006" key="5">
    <source>
        <dbReference type="Google" id="ProtNLM"/>
    </source>
</evidence>
<gene>
    <name evidence="3" type="ORF">DSCA_52940</name>
</gene>
<keyword evidence="2" id="KW-0472">Membrane</keyword>
<dbReference type="KEGG" id="dalk:DSCA_52940"/>
<dbReference type="AlphaFoldDB" id="A0A5K7YYG6"/>
<keyword evidence="2" id="KW-0812">Transmembrane</keyword>
<dbReference type="EMBL" id="AP021874">
    <property type="protein sequence ID" value="BBO71364.1"/>
    <property type="molecule type" value="Genomic_DNA"/>
</dbReference>
<sequence length="280" mass="30823">MNELLRKPLRYGFSILIAAALVFFGFQLYRHQQAYGVASPVSRSSSFAPSGSSIKGFRFSANRDGRPSLAIRADRFELKKKKVGMLRFGLLNEALFRNARIDLYGYQTASVDSRSGQTQSAQQKDSPFPLNGAFSFTETLDAESLTAIPMKKVSALRFTPIALRLHVDGRLKVAVTADRASVKPQTRELAFKGNVRWTCGPVTLSADHLLASLEENVLRVPRSYHMDNHGTVTSGRGLRCDLMLNDIADATALAAKPETSPPTPQSNTSAKEVHSHAERR</sequence>
<evidence type="ECO:0000256" key="1">
    <source>
        <dbReference type="SAM" id="MobiDB-lite"/>
    </source>
</evidence>
<accession>A0A5K7YYG6</accession>
<dbReference type="RefSeq" id="WP_155319219.1">
    <property type="nucleotide sequence ID" value="NZ_AP021874.1"/>
</dbReference>
<evidence type="ECO:0000256" key="2">
    <source>
        <dbReference type="SAM" id="Phobius"/>
    </source>
</evidence>
<proteinExistence type="predicted"/>
<feature type="compositionally biased region" description="Basic and acidic residues" evidence="1">
    <location>
        <begin position="271"/>
        <end position="280"/>
    </location>
</feature>
<evidence type="ECO:0000313" key="3">
    <source>
        <dbReference type="EMBL" id="BBO71364.1"/>
    </source>
</evidence>
<protein>
    <recommendedName>
        <fullName evidence="5">LPS export ABC transporter periplasmic protein LptC</fullName>
    </recommendedName>
</protein>
<evidence type="ECO:0000313" key="4">
    <source>
        <dbReference type="Proteomes" id="UP000427906"/>
    </source>
</evidence>
<dbReference type="OrthoDB" id="9939551at2"/>
<feature type="transmembrane region" description="Helical" evidence="2">
    <location>
        <begin position="12"/>
        <end position="29"/>
    </location>
</feature>
<keyword evidence="2" id="KW-1133">Transmembrane helix</keyword>
<name>A0A5K7YYG6_9BACT</name>
<keyword evidence="4" id="KW-1185">Reference proteome</keyword>